<dbReference type="Proteomes" id="UP000279259">
    <property type="component" value="Unassembled WGS sequence"/>
</dbReference>
<dbReference type="FunFam" id="2.40.50.90:FF:000029">
    <property type="entry name" value="Probable endonuclease lcl3"/>
    <property type="match status" value="1"/>
</dbReference>
<feature type="domain" description="TNase-like" evidence="17">
    <location>
        <begin position="103"/>
        <end position="261"/>
    </location>
</feature>
<evidence type="ECO:0000256" key="11">
    <source>
        <dbReference type="ARBA" id="ARBA00022837"/>
    </source>
</evidence>
<keyword evidence="9 18" id="KW-0255">Endonuclease</keyword>
<evidence type="ECO:0000256" key="2">
    <source>
        <dbReference type="ARBA" id="ARBA00004173"/>
    </source>
</evidence>
<evidence type="ECO:0000256" key="15">
    <source>
        <dbReference type="SAM" id="MobiDB-lite"/>
    </source>
</evidence>
<evidence type="ECO:0000313" key="18">
    <source>
        <dbReference type="EMBL" id="RSH89396.1"/>
    </source>
</evidence>
<dbReference type="PANTHER" id="PTHR12302:SF3">
    <property type="entry name" value="SERINE_THREONINE-PROTEIN KINASE 31"/>
    <property type="match status" value="1"/>
</dbReference>
<dbReference type="GO" id="GO:0004519">
    <property type="term" value="F:endonuclease activity"/>
    <property type="evidence" value="ECO:0007669"/>
    <property type="project" value="UniProtKB-KW"/>
</dbReference>
<evidence type="ECO:0000259" key="17">
    <source>
        <dbReference type="PROSITE" id="PS50830"/>
    </source>
</evidence>
<reference evidence="18 19" key="1">
    <citation type="submission" date="2018-11" db="EMBL/GenBank/DDBJ databases">
        <title>Genome sequence of Saitozyma podzolica DSM 27192.</title>
        <authorList>
            <person name="Aliyu H."/>
            <person name="Gorte O."/>
            <person name="Ochsenreither K."/>
        </authorList>
    </citation>
    <scope>NUCLEOTIDE SEQUENCE [LARGE SCALE GENOMIC DNA]</scope>
    <source>
        <strain evidence="18 19">DSM 27192</strain>
    </source>
</reference>
<sequence>MVERPSGGARSRDRASAPPSEDLPFVLPSPLESITSWFPSSSSSSPSPKSPSSYLPQDPVVAAAVSGFAAAGITLLSVCAYRRYAKRIRNSDYVTSGMLDRKRWIRGVVTSVGDGDNFRLFHTPLFYRFPLKLRSIPSTPKELKDETIHIRIAGVDAPEAAHFGNPAQPHSQESLAWLRGTIMGKSMSCQLLRKDQYNRIVAVPYIKRWWWTDRPLPLMMLKDGMAVVYTSGGGEYGPWGLTKMQAIEADAKRQNKGLWAIKKFEHPADYKKRVKAAEEGMVGAGDTAKRQSRGWWASLKSIFGARR</sequence>
<evidence type="ECO:0000256" key="4">
    <source>
        <dbReference type="ARBA" id="ARBA00013404"/>
    </source>
</evidence>
<dbReference type="Pfam" id="PF00565">
    <property type="entry name" value="SNase"/>
    <property type="match status" value="1"/>
</dbReference>
<evidence type="ECO:0000256" key="1">
    <source>
        <dbReference type="ARBA" id="ARBA00004167"/>
    </source>
</evidence>
<dbReference type="GO" id="GO:0016787">
    <property type="term" value="F:hydrolase activity"/>
    <property type="evidence" value="ECO:0007669"/>
    <property type="project" value="UniProtKB-KW"/>
</dbReference>
<dbReference type="EMBL" id="RSCD01000014">
    <property type="protein sequence ID" value="RSH89396.1"/>
    <property type="molecule type" value="Genomic_DNA"/>
</dbReference>
<keyword evidence="11" id="KW-0106">Calcium</keyword>
<evidence type="ECO:0000256" key="9">
    <source>
        <dbReference type="ARBA" id="ARBA00022759"/>
    </source>
</evidence>
<evidence type="ECO:0000256" key="10">
    <source>
        <dbReference type="ARBA" id="ARBA00022801"/>
    </source>
</evidence>
<organism evidence="18 19">
    <name type="scientific">Saitozyma podzolica</name>
    <dbReference type="NCBI Taxonomy" id="1890683"/>
    <lineage>
        <taxon>Eukaryota</taxon>
        <taxon>Fungi</taxon>
        <taxon>Dikarya</taxon>
        <taxon>Basidiomycota</taxon>
        <taxon>Agaricomycotina</taxon>
        <taxon>Tremellomycetes</taxon>
        <taxon>Tremellales</taxon>
        <taxon>Trimorphomycetaceae</taxon>
        <taxon>Saitozyma</taxon>
    </lineage>
</organism>
<feature type="region of interest" description="Disordered" evidence="15">
    <location>
        <begin position="1"/>
        <end position="27"/>
    </location>
</feature>
<dbReference type="GO" id="GO:0046872">
    <property type="term" value="F:metal ion binding"/>
    <property type="evidence" value="ECO:0007669"/>
    <property type="project" value="UniProtKB-KW"/>
</dbReference>
<comment type="subcellular location">
    <subcellularLocation>
        <location evidence="1">Membrane</location>
        <topology evidence="1">Single-pass membrane protein</topology>
    </subcellularLocation>
    <subcellularLocation>
        <location evidence="2">Mitochondrion</location>
    </subcellularLocation>
</comment>
<comment type="caution">
    <text evidence="18">The sequence shown here is derived from an EMBL/GenBank/DDBJ whole genome shotgun (WGS) entry which is preliminary data.</text>
</comment>
<evidence type="ECO:0000256" key="7">
    <source>
        <dbReference type="ARBA" id="ARBA00022722"/>
    </source>
</evidence>
<keyword evidence="6 16" id="KW-0812">Transmembrane</keyword>
<evidence type="ECO:0000256" key="13">
    <source>
        <dbReference type="ARBA" id="ARBA00023128"/>
    </source>
</evidence>
<keyword evidence="14 16" id="KW-0472">Membrane</keyword>
<protein>
    <recommendedName>
        <fullName evidence="4">Probable endonuclease LCL3</fullName>
    </recommendedName>
    <alternativeName>
        <fullName evidence="5">Probable endonuclease lcl3</fullName>
    </alternativeName>
</protein>
<evidence type="ECO:0000256" key="16">
    <source>
        <dbReference type="SAM" id="Phobius"/>
    </source>
</evidence>
<name>A0A427YE74_9TREE</name>
<keyword evidence="19" id="KW-1185">Reference proteome</keyword>
<dbReference type="AlphaFoldDB" id="A0A427YE74"/>
<evidence type="ECO:0000256" key="5">
    <source>
        <dbReference type="ARBA" id="ARBA00014651"/>
    </source>
</evidence>
<accession>A0A427YE74</accession>
<keyword evidence="13" id="KW-0496">Mitochondrion</keyword>
<dbReference type="STRING" id="1890683.A0A427YE74"/>
<evidence type="ECO:0000313" key="19">
    <source>
        <dbReference type="Proteomes" id="UP000279259"/>
    </source>
</evidence>
<evidence type="ECO:0000256" key="12">
    <source>
        <dbReference type="ARBA" id="ARBA00022989"/>
    </source>
</evidence>
<dbReference type="GO" id="GO:0016020">
    <property type="term" value="C:membrane"/>
    <property type="evidence" value="ECO:0007669"/>
    <property type="project" value="UniProtKB-SubCell"/>
</dbReference>
<dbReference type="SMART" id="SM00318">
    <property type="entry name" value="SNc"/>
    <property type="match status" value="1"/>
</dbReference>
<keyword evidence="7" id="KW-0540">Nuclease</keyword>
<keyword evidence="8" id="KW-0479">Metal-binding</keyword>
<dbReference type="SUPFAM" id="SSF50199">
    <property type="entry name" value="Staphylococcal nuclease"/>
    <property type="match status" value="1"/>
</dbReference>
<keyword evidence="12 16" id="KW-1133">Transmembrane helix</keyword>
<evidence type="ECO:0000256" key="6">
    <source>
        <dbReference type="ARBA" id="ARBA00022692"/>
    </source>
</evidence>
<keyword evidence="10" id="KW-0378">Hydrolase</keyword>
<dbReference type="InterPro" id="IPR016071">
    <property type="entry name" value="Staphylococal_nuclease_OB-fold"/>
</dbReference>
<evidence type="ECO:0000256" key="8">
    <source>
        <dbReference type="ARBA" id="ARBA00022723"/>
    </source>
</evidence>
<gene>
    <name evidence="18" type="primary">LCL3</name>
    <name evidence="18" type="ORF">EHS25_002508</name>
</gene>
<dbReference type="InterPro" id="IPR035437">
    <property type="entry name" value="SNase_OB-fold_sf"/>
</dbReference>
<feature type="transmembrane region" description="Helical" evidence="16">
    <location>
        <begin position="60"/>
        <end position="81"/>
    </location>
</feature>
<dbReference type="PROSITE" id="PS50830">
    <property type="entry name" value="TNASE_3"/>
    <property type="match status" value="1"/>
</dbReference>
<evidence type="ECO:0000256" key="3">
    <source>
        <dbReference type="ARBA" id="ARBA00005435"/>
    </source>
</evidence>
<comment type="similarity">
    <text evidence="3">Belongs to the LCL3 family.</text>
</comment>
<proteinExistence type="inferred from homology"/>
<dbReference type="GO" id="GO:0005739">
    <property type="term" value="C:mitochondrion"/>
    <property type="evidence" value="ECO:0007669"/>
    <property type="project" value="UniProtKB-SubCell"/>
</dbReference>
<evidence type="ECO:0000256" key="14">
    <source>
        <dbReference type="ARBA" id="ARBA00023136"/>
    </source>
</evidence>
<dbReference type="OrthoDB" id="430293at2759"/>
<dbReference type="PANTHER" id="PTHR12302">
    <property type="entry name" value="EBNA2 BINDING PROTEIN P100"/>
    <property type="match status" value="1"/>
</dbReference>
<dbReference type="Gene3D" id="2.40.50.90">
    <property type="match status" value="1"/>
</dbReference>